<accession>A0A7M2WT85</accession>
<dbReference type="KEGG" id="hbs:IPV69_20745"/>
<dbReference type="RefSeq" id="WP_206291638.1">
    <property type="nucleotide sequence ID" value="NZ_CP063458.1"/>
</dbReference>
<evidence type="ECO:0000313" key="1">
    <source>
        <dbReference type="EMBL" id="QOV88643.1"/>
    </source>
</evidence>
<name>A0A7M2WT85_9BACT</name>
<proteinExistence type="predicted"/>
<gene>
    <name evidence="1" type="ORF">IPV69_20745</name>
</gene>
<reference evidence="1 2" key="1">
    <citation type="submission" date="2020-10" db="EMBL/GenBank/DDBJ databases">
        <title>Wide distribution of Phycisphaera-like planctomycetes from WD2101 soil group in peatlands and genome analysis of the first cultivated representative.</title>
        <authorList>
            <person name="Dedysh S.N."/>
            <person name="Beletsky A.V."/>
            <person name="Ivanova A."/>
            <person name="Kulichevskaya I.S."/>
            <person name="Suzina N.E."/>
            <person name="Philippov D.A."/>
            <person name="Rakitin A.L."/>
            <person name="Mardanov A.V."/>
            <person name="Ravin N.V."/>
        </authorList>
    </citation>
    <scope>NUCLEOTIDE SEQUENCE [LARGE SCALE GENOMIC DNA]</scope>
    <source>
        <strain evidence="1 2">M1803</strain>
    </source>
</reference>
<keyword evidence="2" id="KW-1185">Reference proteome</keyword>
<protein>
    <submittedName>
        <fullName evidence="1">Uncharacterized protein</fullName>
    </submittedName>
</protein>
<dbReference type="Proteomes" id="UP000593765">
    <property type="component" value="Chromosome"/>
</dbReference>
<organism evidence="1 2">
    <name type="scientific">Humisphaera borealis</name>
    <dbReference type="NCBI Taxonomy" id="2807512"/>
    <lineage>
        <taxon>Bacteria</taxon>
        <taxon>Pseudomonadati</taxon>
        <taxon>Planctomycetota</taxon>
        <taxon>Phycisphaerae</taxon>
        <taxon>Tepidisphaerales</taxon>
        <taxon>Tepidisphaeraceae</taxon>
        <taxon>Humisphaera</taxon>
    </lineage>
</organism>
<sequence>MPDNARILYCHCAYAKVVPDEVKNDVLRRLAESGVAFDAVADLCELSAKRDPALNQLVEGVGPGNELRIAACYPRAVKWLFNAAKVPWPEGLEVVNMRVEQAEPIVQILLNGRPTDQPAPPEEEPAAV</sequence>
<dbReference type="AlphaFoldDB" id="A0A7M2WT85"/>
<evidence type="ECO:0000313" key="2">
    <source>
        <dbReference type="Proteomes" id="UP000593765"/>
    </source>
</evidence>
<dbReference type="EMBL" id="CP063458">
    <property type="protein sequence ID" value="QOV88643.1"/>
    <property type="molecule type" value="Genomic_DNA"/>
</dbReference>